<dbReference type="EMBL" id="CAJVPS010000438">
    <property type="protein sequence ID" value="CAG8486431.1"/>
    <property type="molecule type" value="Genomic_DNA"/>
</dbReference>
<dbReference type="OrthoDB" id="10304931at2759"/>
<dbReference type="AlphaFoldDB" id="A0A9N8ZDK0"/>
<gene>
    <name evidence="1" type="ORF">ALEPTO_LOCUS2755</name>
</gene>
<keyword evidence="2" id="KW-1185">Reference proteome</keyword>
<proteinExistence type="predicted"/>
<protein>
    <submittedName>
        <fullName evidence="1">14028_t:CDS:1</fullName>
    </submittedName>
</protein>
<organism evidence="1 2">
    <name type="scientific">Ambispora leptoticha</name>
    <dbReference type="NCBI Taxonomy" id="144679"/>
    <lineage>
        <taxon>Eukaryota</taxon>
        <taxon>Fungi</taxon>
        <taxon>Fungi incertae sedis</taxon>
        <taxon>Mucoromycota</taxon>
        <taxon>Glomeromycotina</taxon>
        <taxon>Glomeromycetes</taxon>
        <taxon>Archaeosporales</taxon>
        <taxon>Ambisporaceae</taxon>
        <taxon>Ambispora</taxon>
    </lineage>
</organism>
<reference evidence="1" key="1">
    <citation type="submission" date="2021-06" db="EMBL/GenBank/DDBJ databases">
        <authorList>
            <person name="Kallberg Y."/>
            <person name="Tangrot J."/>
            <person name="Rosling A."/>
        </authorList>
    </citation>
    <scope>NUCLEOTIDE SEQUENCE</scope>
    <source>
        <strain evidence="1">FL130A</strain>
    </source>
</reference>
<comment type="caution">
    <text evidence="1">The sequence shown here is derived from an EMBL/GenBank/DDBJ whole genome shotgun (WGS) entry which is preliminary data.</text>
</comment>
<evidence type="ECO:0000313" key="2">
    <source>
        <dbReference type="Proteomes" id="UP000789508"/>
    </source>
</evidence>
<sequence length="239" mass="27049">MPSTLWAEISSNFFETKAIIPLTENNLLLFSSNNLYILTDEESYEKVNSNWSRKIAAATKLENFVYAIDESGILWKIDLSTYVYTPIGGTNSESGYYTNTKALVSCKGYILAFCDYLWKIYPDGKSQKVGTDWGDTCAAVVFGDYVFAVTTYGRLYRISLDDYSYEEVSGGWDNTRAILSFRNNLLVFMDKLFRLGSGCKWKKLSDDIWEGVIVASCATDEAVYVVDNTGKVYRIQILN</sequence>
<dbReference type="Proteomes" id="UP000789508">
    <property type="component" value="Unassembled WGS sequence"/>
</dbReference>
<evidence type="ECO:0000313" key="1">
    <source>
        <dbReference type="EMBL" id="CAG8486431.1"/>
    </source>
</evidence>
<name>A0A9N8ZDK0_9GLOM</name>
<accession>A0A9N8ZDK0</accession>